<organism evidence="1 2">
    <name type="scientific">Hypoxylon rubiginosum</name>
    <dbReference type="NCBI Taxonomy" id="110542"/>
    <lineage>
        <taxon>Eukaryota</taxon>
        <taxon>Fungi</taxon>
        <taxon>Dikarya</taxon>
        <taxon>Ascomycota</taxon>
        <taxon>Pezizomycotina</taxon>
        <taxon>Sordariomycetes</taxon>
        <taxon>Xylariomycetidae</taxon>
        <taxon>Xylariales</taxon>
        <taxon>Hypoxylaceae</taxon>
        <taxon>Hypoxylon</taxon>
    </lineage>
</organism>
<reference evidence="1 2" key="1">
    <citation type="journal article" date="2022" name="New Phytol.">
        <title>Ecological generalism drives hyperdiversity of secondary metabolite gene clusters in xylarialean endophytes.</title>
        <authorList>
            <person name="Franco M.E.E."/>
            <person name="Wisecaver J.H."/>
            <person name="Arnold A.E."/>
            <person name="Ju Y.M."/>
            <person name="Slot J.C."/>
            <person name="Ahrendt S."/>
            <person name="Moore L.P."/>
            <person name="Eastman K.E."/>
            <person name="Scott K."/>
            <person name="Konkel Z."/>
            <person name="Mondo S.J."/>
            <person name="Kuo A."/>
            <person name="Hayes R.D."/>
            <person name="Haridas S."/>
            <person name="Andreopoulos B."/>
            <person name="Riley R."/>
            <person name="LaButti K."/>
            <person name="Pangilinan J."/>
            <person name="Lipzen A."/>
            <person name="Amirebrahimi M."/>
            <person name="Yan J."/>
            <person name="Adam C."/>
            <person name="Keymanesh K."/>
            <person name="Ng V."/>
            <person name="Louie K."/>
            <person name="Northen T."/>
            <person name="Drula E."/>
            <person name="Henrissat B."/>
            <person name="Hsieh H.M."/>
            <person name="Youens-Clark K."/>
            <person name="Lutzoni F."/>
            <person name="Miadlikowska J."/>
            <person name="Eastwood D.C."/>
            <person name="Hamelin R.C."/>
            <person name="Grigoriev I.V."/>
            <person name="U'Ren J.M."/>
        </authorList>
    </citation>
    <scope>NUCLEOTIDE SEQUENCE [LARGE SCALE GENOMIC DNA]</scope>
    <source>
        <strain evidence="1 2">CBS 119005</strain>
    </source>
</reference>
<proteinExistence type="predicted"/>
<comment type="caution">
    <text evidence="1">The sequence shown here is derived from an EMBL/GenBank/DDBJ whole genome shotgun (WGS) entry which is preliminary data.</text>
</comment>
<gene>
    <name evidence="1" type="ORF">F4820DRAFT_431979</name>
</gene>
<dbReference type="EMBL" id="MU393538">
    <property type="protein sequence ID" value="KAI4861911.1"/>
    <property type="molecule type" value="Genomic_DNA"/>
</dbReference>
<evidence type="ECO:0000313" key="1">
    <source>
        <dbReference type="EMBL" id="KAI4861911.1"/>
    </source>
</evidence>
<dbReference type="Proteomes" id="UP001497700">
    <property type="component" value="Unassembled WGS sequence"/>
</dbReference>
<protein>
    <submittedName>
        <fullName evidence="1">Uncharacterized protein</fullName>
    </submittedName>
</protein>
<name>A0ACB9YS38_9PEZI</name>
<sequence>MGDVSGTSMRVTGWVSGPNQRGTIDIVWSSIFTIFLCTWTAICLNIPRPSDSKHRHLYTRLKWMLLAILYPELVFAVAIGQYASARRSLKRFHNLGHMNWTLRHGFFADMGGILLQPNDDDPFVVNSYQLFNLVRKNLVEFPAITEEEIWDKSKADTLTRFLTILQAGWLIIQLIGRAILRLPTSTLELSACSIVFCTLGTFLCWLHKPSDVQKGIVLVADFPSNQLLLEAGGIPIQPYRHSYIDAAGKDSFSCIYDIMRFSSKSSTKTDLPLRHFPNDRINSMDRRYAVLILCFNVAYTAFHLIGWYFTFPTTTEALLWKVSSLAAIALGIFSWVLEREKPITADRVKAGTKDRAVAWKVALRITLVFFISLARFYIIIESLIGLREMPVAVYKNFEVADALPHW</sequence>
<keyword evidence="2" id="KW-1185">Reference proteome</keyword>
<accession>A0ACB9YS38</accession>
<evidence type="ECO:0000313" key="2">
    <source>
        <dbReference type="Proteomes" id="UP001497700"/>
    </source>
</evidence>